<name>A0A8K1CHJ0_PYTOL</name>
<reference evidence="2" key="1">
    <citation type="submission" date="2019-03" db="EMBL/GenBank/DDBJ databases">
        <title>Long read genome sequence of the mycoparasitic Pythium oligandrum ATCC 38472 isolated from sugarbeet rhizosphere.</title>
        <authorList>
            <person name="Gaulin E."/>
        </authorList>
    </citation>
    <scope>NUCLEOTIDE SEQUENCE</scope>
    <source>
        <strain evidence="2">ATCC 38472_TT</strain>
    </source>
</reference>
<evidence type="ECO:0000313" key="3">
    <source>
        <dbReference type="Proteomes" id="UP000794436"/>
    </source>
</evidence>
<sequence>MAFPSRWRRLLRSKMKVLLERRTVRQARATSQTEEATARDELTMRAPAPSVIYVGDTDDDVRKTWGLCSSGVSVVAAPVLTESDADRAFIEDFHRQHGLETTAEPPRMQRMSALFQRAKRSRLSRALSLDMRKRRTSRMSTRLSQESAGTKCPRCCGEWQPIKLLGKKKTKRSVSIEVNIRRGRSSSRTDSTGRSSWESNSTDVCEDCRRRSTCTLEIDEDLSEEEQKPVEFLFFAGCPDDFTSVDHLVVRKEIRPRAKSTQRKRTPRHSHSSFVRANRI</sequence>
<dbReference type="EMBL" id="SPLM01000072">
    <property type="protein sequence ID" value="TMW63684.1"/>
    <property type="molecule type" value="Genomic_DNA"/>
</dbReference>
<dbReference type="Proteomes" id="UP000794436">
    <property type="component" value="Unassembled WGS sequence"/>
</dbReference>
<evidence type="ECO:0000313" key="2">
    <source>
        <dbReference type="EMBL" id="TMW63684.1"/>
    </source>
</evidence>
<feature type="region of interest" description="Disordered" evidence="1">
    <location>
        <begin position="181"/>
        <end position="201"/>
    </location>
</feature>
<evidence type="ECO:0000256" key="1">
    <source>
        <dbReference type="SAM" id="MobiDB-lite"/>
    </source>
</evidence>
<proteinExistence type="predicted"/>
<dbReference type="AlphaFoldDB" id="A0A8K1CHJ0"/>
<feature type="compositionally biased region" description="Low complexity" evidence="1">
    <location>
        <begin position="186"/>
        <end position="196"/>
    </location>
</feature>
<feature type="compositionally biased region" description="Basic residues" evidence="1">
    <location>
        <begin position="257"/>
        <end position="271"/>
    </location>
</feature>
<feature type="region of interest" description="Disordered" evidence="1">
    <location>
        <begin position="254"/>
        <end position="280"/>
    </location>
</feature>
<comment type="caution">
    <text evidence="2">The sequence shown here is derived from an EMBL/GenBank/DDBJ whole genome shotgun (WGS) entry which is preliminary data.</text>
</comment>
<gene>
    <name evidence="2" type="ORF">Poli38472_002625</name>
</gene>
<keyword evidence="3" id="KW-1185">Reference proteome</keyword>
<protein>
    <submittedName>
        <fullName evidence="2">Uncharacterized protein</fullName>
    </submittedName>
</protein>
<accession>A0A8K1CHJ0</accession>
<organism evidence="2 3">
    <name type="scientific">Pythium oligandrum</name>
    <name type="common">Mycoparasitic fungus</name>
    <dbReference type="NCBI Taxonomy" id="41045"/>
    <lineage>
        <taxon>Eukaryota</taxon>
        <taxon>Sar</taxon>
        <taxon>Stramenopiles</taxon>
        <taxon>Oomycota</taxon>
        <taxon>Peronosporomycetes</taxon>
        <taxon>Pythiales</taxon>
        <taxon>Pythiaceae</taxon>
        <taxon>Pythium</taxon>
    </lineage>
</organism>